<evidence type="ECO:0000313" key="3">
    <source>
        <dbReference type="EMBL" id="MBT8590436.1"/>
    </source>
</evidence>
<dbReference type="AlphaFoldDB" id="A0AAE2YJ47"/>
<dbReference type="EMBL" id="JAANGI010000001">
    <property type="protein sequence ID" value="MBT8590436.1"/>
    <property type="molecule type" value="Genomic_DNA"/>
</dbReference>
<evidence type="ECO:0000256" key="1">
    <source>
        <dbReference type="SAM" id="Coils"/>
    </source>
</evidence>
<gene>
    <name evidence="3" type="ORF">G6693_00640</name>
</gene>
<evidence type="ECO:0000256" key="2">
    <source>
        <dbReference type="SAM" id="MobiDB-lite"/>
    </source>
</evidence>
<feature type="region of interest" description="Disordered" evidence="2">
    <location>
        <begin position="241"/>
        <end position="271"/>
    </location>
</feature>
<dbReference type="Proteomes" id="UP000762271">
    <property type="component" value="Unassembled WGS sequence"/>
</dbReference>
<reference evidence="3" key="1">
    <citation type="journal article" date="2021" name="Genome Biol. Evol.">
        <title>Continental-Scale Gene Flow Prevents Allopatric Divergence of Pelagic Freshwater Bacteria.</title>
        <authorList>
            <person name="Hoetzinger M."/>
            <person name="Pitt A."/>
            <person name="Huemer A."/>
            <person name="Hahn M.W."/>
        </authorList>
    </citation>
    <scope>NUCLEOTIDE SEQUENCE</scope>
    <source>
        <strain evidence="3">AP-YLGG-20-G6</strain>
    </source>
</reference>
<accession>A0AAE2YJ47</accession>
<keyword evidence="1" id="KW-0175">Coiled coil</keyword>
<proteinExistence type="predicted"/>
<evidence type="ECO:0000313" key="4">
    <source>
        <dbReference type="Proteomes" id="UP000762271"/>
    </source>
</evidence>
<comment type="caution">
    <text evidence="3">The sequence shown here is derived from an EMBL/GenBank/DDBJ whole genome shotgun (WGS) entry which is preliminary data.</text>
</comment>
<organism evidence="3 4">
    <name type="scientific">Polynucleobacter paneuropaeus</name>
    <dbReference type="NCBI Taxonomy" id="2527775"/>
    <lineage>
        <taxon>Bacteria</taxon>
        <taxon>Pseudomonadati</taxon>
        <taxon>Pseudomonadota</taxon>
        <taxon>Betaproteobacteria</taxon>
        <taxon>Burkholderiales</taxon>
        <taxon>Burkholderiaceae</taxon>
        <taxon>Polynucleobacter</taxon>
    </lineage>
</organism>
<feature type="compositionally biased region" description="Polar residues" evidence="2">
    <location>
        <begin position="252"/>
        <end position="261"/>
    </location>
</feature>
<protein>
    <submittedName>
        <fullName evidence="3">Uncharacterized protein</fullName>
    </submittedName>
</protein>
<name>A0AAE2YJ47_9BURK</name>
<sequence length="271" mass="28510">MFQSFLLVLVNVTKLFPPVEYKSTQHLERLIRLLILFLSALMITSAFGQTSNDVNSTGAGAANTSVGGGQSNLLGSNIGTQQNSTNVTGGYGNVNSNAPGTTTAKIYSVPTMYAPGLTAAGSDVCLGSVSASGSILGLGLAGGSTYVDDNCVLLKNSQRMAALGFGNAAVVMMLQNKDIEKAIRTSSPSVYLQVSKDRLANLQAEFDDAKEMGESTADLEEKLSKANKEVRIMARRIQTSPGLPEKVVEISPTPSNGQAKTANDPRETLNR</sequence>
<feature type="coiled-coil region" evidence="1">
    <location>
        <begin position="192"/>
        <end position="236"/>
    </location>
</feature>
<dbReference type="RefSeq" id="WP_112209279.1">
    <property type="nucleotide sequence ID" value="NZ_JAANHV010000001.1"/>
</dbReference>